<dbReference type="PANTHER" id="PTHR10058:SF0">
    <property type="entry name" value="MACROPHAGE COLONY-STIMULATING FACTOR 1"/>
    <property type="match status" value="1"/>
</dbReference>
<dbReference type="EMBL" id="VXAV01002249">
    <property type="protein sequence ID" value="NXL85208.1"/>
    <property type="molecule type" value="Genomic_DNA"/>
</dbReference>
<dbReference type="Pfam" id="PF05337">
    <property type="entry name" value="CSF-1"/>
    <property type="match status" value="1"/>
</dbReference>
<dbReference type="PANTHER" id="PTHR10058">
    <property type="entry name" value="MACROPHAGE COLONY STIMULATING FACTOR"/>
    <property type="match status" value="1"/>
</dbReference>
<name>A0A7L0W248_ALELA</name>
<dbReference type="Gene3D" id="1.20.1250.10">
    <property type="match status" value="1"/>
</dbReference>
<dbReference type="Proteomes" id="UP000562322">
    <property type="component" value="Unassembled WGS sequence"/>
</dbReference>
<dbReference type="GO" id="GO:0005125">
    <property type="term" value="F:cytokine activity"/>
    <property type="evidence" value="ECO:0007669"/>
    <property type="project" value="InterPro"/>
</dbReference>
<evidence type="ECO:0000313" key="3">
    <source>
        <dbReference type="Proteomes" id="UP000562322"/>
    </source>
</evidence>
<dbReference type="InterPro" id="IPR008001">
    <property type="entry name" value="MCSF-1"/>
</dbReference>
<evidence type="ECO:0000313" key="2">
    <source>
        <dbReference type="EMBL" id="NXL85208.1"/>
    </source>
</evidence>
<organism evidence="2 3">
    <name type="scientific">Alectura lathami</name>
    <name type="common">Australian brush turkey</name>
    <dbReference type="NCBI Taxonomy" id="81907"/>
    <lineage>
        <taxon>Eukaryota</taxon>
        <taxon>Metazoa</taxon>
        <taxon>Chordata</taxon>
        <taxon>Craniata</taxon>
        <taxon>Vertebrata</taxon>
        <taxon>Euteleostomi</taxon>
        <taxon>Archelosauria</taxon>
        <taxon>Archosauria</taxon>
        <taxon>Dinosauria</taxon>
        <taxon>Saurischia</taxon>
        <taxon>Theropoda</taxon>
        <taxon>Coelurosauria</taxon>
        <taxon>Aves</taxon>
        <taxon>Neognathae</taxon>
        <taxon>Galloanserae</taxon>
        <taxon>Galliformes</taxon>
        <taxon>Megapodiidae</taxon>
        <taxon>Alectura</taxon>
    </lineage>
</organism>
<feature type="compositionally biased region" description="Gly residues" evidence="1">
    <location>
        <begin position="263"/>
        <end position="273"/>
    </location>
</feature>
<proteinExistence type="predicted"/>
<feature type="compositionally biased region" description="Low complexity" evidence="1">
    <location>
        <begin position="249"/>
        <end position="259"/>
    </location>
</feature>
<gene>
    <name evidence="2" type="primary">Csf1</name>
    <name evidence="2" type="ORF">ALELAT_R08936</name>
</gene>
<feature type="compositionally biased region" description="Low complexity" evidence="1">
    <location>
        <begin position="193"/>
        <end position="212"/>
    </location>
</feature>
<feature type="region of interest" description="Disordered" evidence="1">
    <location>
        <begin position="249"/>
        <end position="273"/>
    </location>
</feature>
<feature type="non-terminal residue" evidence="2">
    <location>
        <position position="1"/>
    </location>
</feature>
<dbReference type="SUPFAM" id="SSF47266">
    <property type="entry name" value="4-helical cytokines"/>
    <property type="match status" value="1"/>
</dbReference>
<feature type="region of interest" description="Disordered" evidence="1">
    <location>
        <begin position="191"/>
        <end position="231"/>
    </location>
</feature>
<dbReference type="GO" id="GO:0008083">
    <property type="term" value="F:growth factor activity"/>
    <property type="evidence" value="ECO:0007669"/>
    <property type="project" value="InterPro"/>
</dbReference>
<sequence>ADTQMQTPGRVSFRFINKMRLNDSVCYVKAAFPLMRDILNRTTFKKNSSNAKKMQMVRRMYESIDENIDPCIGEENEEEQKLSEKCFKEFTTSPYAMLELVKQFFQDINVLLQNKETFEKDCSQVYHSMCTGPRQPESSPGVGTDPDCNCLSPALPSATQPSLSAATRIGREVAPASTRVPYRLLRGTLAELGSSAPSESPGSMEGSSGAEEIPGPGLGDASAPSPAMQQIAGAGGTAKALLDLAASASPAAEDISIPSRGMLEGGTGTPVLP</sequence>
<dbReference type="GO" id="GO:0030316">
    <property type="term" value="P:osteoclast differentiation"/>
    <property type="evidence" value="ECO:0007669"/>
    <property type="project" value="TreeGrafter"/>
</dbReference>
<dbReference type="OrthoDB" id="8702024at2759"/>
<evidence type="ECO:0000256" key="1">
    <source>
        <dbReference type="SAM" id="MobiDB-lite"/>
    </source>
</evidence>
<comment type="caution">
    <text evidence="2">The sequence shown here is derived from an EMBL/GenBank/DDBJ whole genome shotgun (WGS) entry which is preliminary data.</text>
</comment>
<keyword evidence="3" id="KW-1185">Reference proteome</keyword>
<dbReference type="AlphaFoldDB" id="A0A7L0W248"/>
<feature type="non-terminal residue" evidence="2">
    <location>
        <position position="273"/>
    </location>
</feature>
<dbReference type="GO" id="GO:0005615">
    <property type="term" value="C:extracellular space"/>
    <property type="evidence" value="ECO:0007669"/>
    <property type="project" value="TreeGrafter"/>
</dbReference>
<reference evidence="2 3" key="1">
    <citation type="submission" date="2019-09" db="EMBL/GenBank/DDBJ databases">
        <title>Bird 10,000 Genomes (B10K) Project - Family phase.</title>
        <authorList>
            <person name="Zhang G."/>
        </authorList>
    </citation>
    <scope>NUCLEOTIDE SEQUENCE [LARGE SCALE GENOMIC DNA]</scope>
    <source>
        <strain evidence="2">B10K-DU-001-39</strain>
        <tissue evidence="2">Muscle</tissue>
    </source>
</reference>
<dbReference type="InterPro" id="IPR009079">
    <property type="entry name" value="4_helix_cytokine-like_core"/>
</dbReference>
<protein>
    <submittedName>
        <fullName evidence="2">CSF1 factor</fullName>
    </submittedName>
</protein>
<dbReference type="GO" id="GO:0045651">
    <property type="term" value="P:positive regulation of macrophage differentiation"/>
    <property type="evidence" value="ECO:0007669"/>
    <property type="project" value="TreeGrafter"/>
</dbReference>
<accession>A0A7L0W248</accession>
<dbReference type="GO" id="GO:0016020">
    <property type="term" value="C:membrane"/>
    <property type="evidence" value="ECO:0007669"/>
    <property type="project" value="InterPro"/>
</dbReference>